<dbReference type="Proteomes" id="UP000617426">
    <property type="component" value="Unassembled WGS sequence"/>
</dbReference>
<organism evidence="2 3">
    <name type="scientific">Schaalia hyovaginalis</name>
    <dbReference type="NCBI Taxonomy" id="29316"/>
    <lineage>
        <taxon>Bacteria</taxon>
        <taxon>Bacillati</taxon>
        <taxon>Actinomycetota</taxon>
        <taxon>Actinomycetes</taxon>
        <taxon>Actinomycetales</taxon>
        <taxon>Actinomycetaceae</taxon>
        <taxon>Schaalia</taxon>
    </lineage>
</organism>
<feature type="domain" description="Beta-lactamase-related" evidence="1">
    <location>
        <begin position="18"/>
        <end position="250"/>
    </location>
</feature>
<dbReference type="AlphaFoldDB" id="A0A923E8T5"/>
<dbReference type="RefSeq" id="WP_343058802.1">
    <property type="nucleotide sequence ID" value="NZ_JACHMK010000001.1"/>
</dbReference>
<dbReference type="InterPro" id="IPR001466">
    <property type="entry name" value="Beta-lactam-related"/>
</dbReference>
<reference evidence="2" key="1">
    <citation type="submission" date="2020-08" db="EMBL/GenBank/DDBJ databases">
        <title>Sequencing the genomes of 1000 actinobacteria strains.</title>
        <authorList>
            <person name="Klenk H.-P."/>
        </authorList>
    </citation>
    <scope>NUCLEOTIDE SEQUENCE</scope>
    <source>
        <strain evidence="2">DSM 10695</strain>
    </source>
</reference>
<dbReference type="InterPro" id="IPR012338">
    <property type="entry name" value="Beta-lactam/transpept-like"/>
</dbReference>
<gene>
    <name evidence="2" type="ORF">HD592_002129</name>
</gene>
<proteinExistence type="predicted"/>
<sequence>MTPIFDSPVDIPFAHAYALVARGDRLVEVGQAREVRPLASVTKLCTAWSVLIAVERGLLALDDPAGPEGATVRHLLAHASGLPFESREAQFSPGKRRVYSNAGYEVLGDLVEEATGTPIGRWIEESLFEPLGMSSAEVPGSPAASGLGSVEDLLALGEELLHPSLISVELAHEARTAQYPELAGVVPGYGRHAPCPWGLGPEIRGLKSPHWTAPDAPHSTFGHFGVSGSFLWVDPVNEAVGVFLGEQDFGPWHKENWSALNGALLELASR</sequence>
<evidence type="ECO:0000313" key="3">
    <source>
        <dbReference type="Proteomes" id="UP000617426"/>
    </source>
</evidence>
<comment type="caution">
    <text evidence="2">The sequence shown here is derived from an EMBL/GenBank/DDBJ whole genome shotgun (WGS) entry which is preliminary data.</text>
</comment>
<keyword evidence="3" id="KW-1185">Reference proteome</keyword>
<dbReference type="PANTHER" id="PTHR43283">
    <property type="entry name" value="BETA-LACTAMASE-RELATED"/>
    <property type="match status" value="1"/>
</dbReference>
<evidence type="ECO:0000313" key="2">
    <source>
        <dbReference type="EMBL" id="MBB6335564.1"/>
    </source>
</evidence>
<evidence type="ECO:0000259" key="1">
    <source>
        <dbReference type="Pfam" id="PF00144"/>
    </source>
</evidence>
<dbReference type="Gene3D" id="3.40.710.10">
    <property type="entry name" value="DD-peptidase/beta-lactamase superfamily"/>
    <property type="match status" value="1"/>
</dbReference>
<dbReference type="EMBL" id="JACHMK010000001">
    <property type="protein sequence ID" value="MBB6335564.1"/>
    <property type="molecule type" value="Genomic_DNA"/>
</dbReference>
<dbReference type="InterPro" id="IPR050789">
    <property type="entry name" value="Diverse_Enzym_Activities"/>
</dbReference>
<dbReference type="Pfam" id="PF00144">
    <property type="entry name" value="Beta-lactamase"/>
    <property type="match status" value="1"/>
</dbReference>
<dbReference type="PANTHER" id="PTHR43283:SF15">
    <property type="entry name" value="CONSERVED PROTEIN"/>
    <property type="match status" value="1"/>
</dbReference>
<dbReference type="SUPFAM" id="SSF56601">
    <property type="entry name" value="beta-lactamase/transpeptidase-like"/>
    <property type="match status" value="1"/>
</dbReference>
<name>A0A923E8T5_9ACTO</name>
<accession>A0A923E8T5</accession>
<protein>
    <submittedName>
        <fullName evidence="2">CubicO group peptidase (Beta-lactamase class C family)</fullName>
    </submittedName>
</protein>